<evidence type="ECO:0000313" key="1">
    <source>
        <dbReference type="EMBL" id="PXW97490.1"/>
    </source>
</evidence>
<proteinExistence type="predicted"/>
<dbReference type="AlphaFoldDB" id="A0A318H2D2"/>
<organism evidence="1 2">
    <name type="scientific">Sphaerotilus hippei</name>
    <dbReference type="NCBI Taxonomy" id="744406"/>
    <lineage>
        <taxon>Bacteria</taxon>
        <taxon>Pseudomonadati</taxon>
        <taxon>Pseudomonadota</taxon>
        <taxon>Betaproteobacteria</taxon>
        <taxon>Burkholderiales</taxon>
        <taxon>Sphaerotilaceae</taxon>
        <taxon>Sphaerotilus</taxon>
    </lineage>
</organism>
<protein>
    <submittedName>
        <fullName evidence="1">Uncharacterized protein</fullName>
    </submittedName>
</protein>
<dbReference type="EMBL" id="QJJS01000004">
    <property type="protein sequence ID" value="PXW97490.1"/>
    <property type="molecule type" value="Genomic_DNA"/>
</dbReference>
<gene>
    <name evidence="1" type="ORF">C7444_10492</name>
</gene>
<dbReference type="Proteomes" id="UP000247811">
    <property type="component" value="Unassembled WGS sequence"/>
</dbReference>
<keyword evidence="2" id="KW-1185">Reference proteome</keyword>
<sequence length="550" mass="59494">MPPPETFSFTPPLRPPFVSYEQWLSKTSQRFKARSSDTRAVDLAYQRCVSGPNRGPAAERALLTALDQFLTTKGGHWHLVARNQASDGLMQRLHDHLRQQHGAADHREAGLRRVLSHDVPESRFGVLYLLGHARIDLNHLSLALEGLASTGNVVGQAMGPQFSTTVAGHALGGSHISTLGAATARLGAGAARTGLLAGSQVQRDLVTPSSLTLPRLAWPQDRQALLAMDPTGLVAGFAALGPVMMQISQTVLRAVQDFLGWFLRKLRANERLVLQVAGTLVKLVVANILQNAVPYLSSAIDIGQGVVKTLQASKTSIETWLMRRQVNLMSGHPEQIGAAIESQMQQGIGTGLWSALKGGAGVATQVFLPGMGALVGAIISGVEFIVVTIKRLCEQSDIHDFLDQARTLWTEQQRFATRNEHGHLRPDLTPRSGSLIHDTEGFKAFFQQGCDASPLIPMLTLNSGICGSLWTMIKLSDDTLSPKMIEPATFSAGDSYFTRLKQFGQRYMAASGFRVHSANADVQRLLTHATRDHTATLSHTDRVLALAGGL</sequence>
<dbReference type="RefSeq" id="WP_110399888.1">
    <property type="nucleotide sequence ID" value="NZ_QJJS01000004.1"/>
</dbReference>
<comment type="caution">
    <text evidence="1">The sequence shown here is derived from an EMBL/GenBank/DDBJ whole genome shotgun (WGS) entry which is preliminary data.</text>
</comment>
<dbReference type="OrthoDB" id="9050632at2"/>
<name>A0A318H2D2_9BURK</name>
<accession>A0A318H2D2</accession>
<reference evidence="1 2" key="1">
    <citation type="submission" date="2018-05" db="EMBL/GenBank/DDBJ databases">
        <title>Genomic Encyclopedia of Type Strains, Phase IV (KMG-IV): sequencing the most valuable type-strain genomes for metagenomic binning, comparative biology and taxonomic classification.</title>
        <authorList>
            <person name="Goeker M."/>
        </authorList>
    </citation>
    <scope>NUCLEOTIDE SEQUENCE [LARGE SCALE GENOMIC DNA]</scope>
    <source>
        <strain evidence="1 2">DSM 566</strain>
    </source>
</reference>
<evidence type="ECO:0000313" key="2">
    <source>
        <dbReference type="Proteomes" id="UP000247811"/>
    </source>
</evidence>